<reference evidence="4" key="1">
    <citation type="journal article" date="2020" name="Fungal Divers.">
        <title>Resolving the Mortierellaceae phylogeny through synthesis of multi-gene phylogenetics and phylogenomics.</title>
        <authorList>
            <person name="Vandepol N."/>
            <person name="Liber J."/>
            <person name="Desiro A."/>
            <person name="Na H."/>
            <person name="Kennedy M."/>
            <person name="Barry K."/>
            <person name="Grigoriev I.V."/>
            <person name="Miller A.N."/>
            <person name="O'Donnell K."/>
            <person name="Stajich J.E."/>
            <person name="Bonito G."/>
        </authorList>
    </citation>
    <scope>NUCLEOTIDE SEQUENCE</scope>
    <source>
        <strain evidence="4">MES-2147</strain>
    </source>
</reference>
<evidence type="ECO:0008006" key="6">
    <source>
        <dbReference type="Google" id="ProtNLM"/>
    </source>
</evidence>
<dbReference type="GO" id="GO:0016491">
    <property type="term" value="F:oxidoreductase activity"/>
    <property type="evidence" value="ECO:0007669"/>
    <property type="project" value="UniProtKB-KW"/>
</dbReference>
<dbReference type="EMBL" id="JAAAHW010007266">
    <property type="protein sequence ID" value="KAF9949673.1"/>
    <property type="molecule type" value="Genomic_DNA"/>
</dbReference>
<dbReference type="AlphaFoldDB" id="A0A9P6IVH6"/>
<dbReference type="Pfam" id="PF00106">
    <property type="entry name" value="adh_short"/>
    <property type="match status" value="1"/>
</dbReference>
<dbReference type="PRINTS" id="PR00081">
    <property type="entry name" value="GDHRDH"/>
</dbReference>
<evidence type="ECO:0000256" key="3">
    <source>
        <dbReference type="SAM" id="MobiDB-lite"/>
    </source>
</evidence>
<dbReference type="PANTHER" id="PTHR44196:SF1">
    <property type="entry name" value="DEHYDROGENASE_REDUCTASE SDR FAMILY MEMBER 7B"/>
    <property type="match status" value="1"/>
</dbReference>
<gene>
    <name evidence="4" type="ORF">BGZ65_007147</name>
</gene>
<proteinExistence type="inferred from homology"/>
<dbReference type="OrthoDB" id="1933717at2759"/>
<keyword evidence="2" id="KW-0560">Oxidoreductase</keyword>
<dbReference type="SUPFAM" id="SSF51735">
    <property type="entry name" value="NAD(P)-binding Rossmann-fold domains"/>
    <property type="match status" value="1"/>
</dbReference>
<evidence type="ECO:0000313" key="5">
    <source>
        <dbReference type="Proteomes" id="UP000749646"/>
    </source>
</evidence>
<accession>A0A9P6IVH6</accession>
<feature type="region of interest" description="Disordered" evidence="3">
    <location>
        <begin position="263"/>
        <end position="319"/>
    </location>
</feature>
<dbReference type="Proteomes" id="UP000749646">
    <property type="component" value="Unassembled WGS sequence"/>
</dbReference>
<comment type="similarity">
    <text evidence="1">Belongs to the short-chain dehydrogenases/reductases (SDR) family.</text>
</comment>
<protein>
    <recommendedName>
        <fullName evidence="6">NAD(P)-binding protein</fullName>
    </recommendedName>
</protein>
<feature type="compositionally biased region" description="Polar residues" evidence="3">
    <location>
        <begin position="297"/>
        <end position="311"/>
    </location>
</feature>
<dbReference type="GO" id="GO:0016020">
    <property type="term" value="C:membrane"/>
    <property type="evidence" value="ECO:0007669"/>
    <property type="project" value="TreeGrafter"/>
</dbReference>
<evidence type="ECO:0000313" key="4">
    <source>
        <dbReference type="EMBL" id="KAF9949673.1"/>
    </source>
</evidence>
<organism evidence="4 5">
    <name type="scientific">Modicella reniformis</name>
    <dbReference type="NCBI Taxonomy" id="1440133"/>
    <lineage>
        <taxon>Eukaryota</taxon>
        <taxon>Fungi</taxon>
        <taxon>Fungi incertae sedis</taxon>
        <taxon>Mucoromycota</taxon>
        <taxon>Mortierellomycotina</taxon>
        <taxon>Mortierellomycetes</taxon>
        <taxon>Mortierellales</taxon>
        <taxon>Mortierellaceae</taxon>
        <taxon>Modicella</taxon>
    </lineage>
</organism>
<dbReference type="PANTHER" id="PTHR44196">
    <property type="entry name" value="DEHYDROGENASE/REDUCTASE SDR FAMILY MEMBER 7B"/>
    <property type="match status" value="1"/>
</dbReference>
<sequence length="319" mass="34023">MSISTTLILGAAVALPLFIASLVARARQPSRTTLIPKSQERVVIIGASSGIGAELARTYARRNAHVVLVARRVELLQQLVQELNSVAASIHAIQGDVALAEDVRRITIESLKALQGGVDTLMICAGIISVLPFHELAGIVSGSEQDFLHLLPNNSHAALDASFRINYHAPLNLACHFLPSLTRTSVAGNIIVVSSMAGKVGAPTRSIYSASKHAAQGFFDLSHIRQAAFVVGAGEEAGNVEEEDDDGWTPDEEDEAALVAMSEIPQPAQDSEVINDDGDDKDSSAPQIRRLLVVGRPSSNSPSIDRLTQTTSRKRYPQA</sequence>
<evidence type="ECO:0000256" key="2">
    <source>
        <dbReference type="ARBA" id="ARBA00023002"/>
    </source>
</evidence>
<comment type="caution">
    <text evidence="4">The sequence shown here is derived from an EMBL/GenBank/DDBJ whole genome shotgun (WGS) entry which is preliminary data.</text>
</comment>
<keyword evidence="5" id="KW-1185">Reference proteome</keyword>
<name>A0A9P6IVH6_9FUNG</name>
<evidence type="ECO:0000256" key="1">
    <source>
        <dbReference type="ARBA" id="ARBA00006484"/>
    </source>
</evidence>
<dbReference type="Gene3D" id="3.40.50.720">
    <property type="entry name" value="NAD(P)-binding Rossmann-like Domain"/>
    <property type="match status" value="1"/>
</dbReference>
<dbReference type="InterPro" id="IPR002347">
    <property type="entry name" value="SDR_fam"/>
</dbReference>
<dbReference type="InterPro" id="IPR036291">
    <property type="entry name" value="NAD(P)-bd_dom_sf"/>
</dbReference>